<evidence type="ECO:0008006" key="2">
    <source>
        <dbReference type="Google" id="ProtNLM"/>
    </source>
</evidence>
<accession>A0A382AIF2</accession>
<gene>
    <name evidence="1" type="ORF">METZ01_LOCUS153766</name>
</gene>
<name>A0A382AIF2_9ZZZZ</name>
<reference evidence="1" key="1">
    <citation type="submission" date="2018-05" db="EMBL/GenBank/DDBJ databases">
        <authorList>
            <person name="Lanie J.A."/>
            <person name="Ng W.-L."/>
            <person name="Kazmierczak K.M."/>
            <person name="Andrzejewski T.M."/>
            <person name="Davidsen T.M."/>
            <person name="Wayne K.J."/>
            <person name="Tettelin H."/>
            <person name="Glass J.I."/>
            <person name="Rusch D."/>
            <person name="Podicherti R."/>
            <person name="Tsui H.-C.T."/>
            <person name="Winkler M.E."/>
        </authorList>
    </citation>
    <scope>NUCLEOTIDE SEQUENCE</scope>
</reference>
<protein>
    <recommendedName>
        <fullName evidence="2">Peptidase</fullName>
    </recommendedName>
</protein>
<evidence type="ECO:0000313" key="1">
    <source>
        <dbReference type="EMBL" id="SVB00912.1"/>
    </source>
</evidence>
<dbReference type="AlphaFoldDB" id="A0A382AIF2"/>
<sequence>MFSQKLTISLFSVLLITGSVAPSAFAQSDTPQAGSGAVSSGGVDHPGTWYPGENLKIGEYFKYEMCHAEYKDCSDFLFSYWIEKDVISNNEEKIRIQVLVEDGNKIIKGFMDVGKIAPEPTGGSDNISPYRSVYKSSVAWLSSFATADTELSGKGPKKFSQPSWGKIANIGGEQVSPIGLQKISIESGEYDTIVIGWKSGGITSHIWVVDEFPFPVKASTWVQVTEGIPPQEYKFELLDYKENIVENPFVGFEDTEQQQEAAGCRQTSINEDGKKITKNTNTNSMTVTIQYGPQKPKIGCEVEWVIHFKKIFNYDLWEGQVHYDILMVDLVDGKTVPIASAADDEGRTAFFTASGQVHRYWLMQGEPGLQTFALLVKGIGPKNVVPDAEKFGFFTFDIDLQSATPVSDSLETLTPTIEPESSIPSWIKNNAGWWAQGLIDDGSFVTGIQWLISNDVMNIPPTEQATDSESNTIPDWIKNNAGWWSDGMIPDKAFVSGLQWLISNGIMKIS</sequence>
<organism evidence="1">
    <name type="scientific">marine metagenome</name>
    <dbReference type="NCBI Taxonomy" id="408172"/>
    <lineage>
        <taxon>unclassified sequences</taxon>
        <taxon>metagenomes</taxon>
        <taxon>ecological metagenomes</taxon>
    </lineage>
</organism>
<proteinExistence type="predicted"/>
<dbReference type="EMBL" id="UINC01025400">
    <property type="protein sequence ID" value="SVB00912.1"/>
    <property type="molecule type" value="Genomic_DNA"/>
</dbReference>